<protein>
    <submittedName>
        <fullName evidence="2">Phosphotransferase family protein</fullName>
    </submittedName>
</protein>
<dbReference type="Gene3D" id="3.30.200.20">
    <property type="entry name" value="Phosphorylase Kinase, domain 1"/>
    <property type="match status" value="1"/>
</dbReference>
<keyword evidence="2" id="KW-0808">Transferase</keyword>
<evidence type="ECO:0000313" key="3">
    <source>
        <dbReference type="Proteomes" id="UP000305238"/>
    </source>
</evidence>
<sequence>MRVFEESDVPGLALDRFGAYFERVRPGAAAGPLRARVVEGGRSNLTYEVTDGRSSWIVRRPPLGHVLATAHDMAREYRVMTALAGTAVPVPETYALCEDPDVIGAPFYVMEMVEGVPYRSAAELAQLGPDRVARIADRMIDTLVALHAVDPAAAGLAGFGRPEGFLARQVRRWKKQLDASRSRDLPAADELHALLAADPPAGSAPAIVHGDYRLDNLLVDSRDRIAAVLDWEMATLGDPLTDLALLLVYMGRGAPAPGGRDASSAPGFPAPDEVVARYAARSGRDVSSIGFYVALACFKLAVISEGIHYRYLRGQTVGEGFGAVGAAVEPLLRAGLAALRDGSPGAGPHK</sequence>
<dbReference type="RefSeq" id="WP_138638599.1">
    <property type="nucleotide sequence ID" value="NZ_JASWDG010000058.1"/>
</dbReference>
<feature type="domain" description="Aminoglycoside phosphotransferase" evidence="1">
    <location>
        <begin position="36"/>
        <end position="255"/>
    </location>
</feature>
<dbReference type="Pfam" id="PF01636">
    <property type="entry name" value="APH"/>
    <property type="match status" value="1"/>
</dbReference>
<dbReference type="PANTHER" id="PTHR47829:SF1">
    <property type="entry name" value="HAD FAMILY PHOSPHATASE"/>
    <property type="match status" value="1"/>
</dbReference>
<dbReference type="InterPro" id="IPR052898">
    <property type="entry name" value="ACAD10-like"/>
</dbReference>
<evidence type="ECO:0000313" key="2">
    <source>
        <dbReference type="EMBL" id="TMR35352.1"/>
    </source>
</evidence>
<accession>A0A5S4GRH9</accession>
<dbReference type="OrthoDB" id="3806873at2"/>
<dbReference type="Proteomes" id="UP000305238">
    <property type="component" value="Unassembled WGS sequence"/>
</dbReference>
<proteinExistence type="predicted"/>
<dbReference type="EMBL" id="VCKZ01000179">
    <property type="protein sequence ID" value="TMR35352.1"/>
    <property type="molecule type" value="Genomic_DNA"/>
</dbReference>
<keyword evidence="3" id="KW-1185">Reference proteome</keyword>
<dbReference type="GO" id="GO:0016740">
    <property type="term" value="F:transferase activity"/>
    <property type="evidence" value="ECO:0007669"/>
    <property type="project" value="UniProtKB-KW"/>
</dbReference>
<dbReference type="CDD" id="cd05154">
    <property type="entry name" value="ACAD10_11_N-like"/>
    <property type="match status" value="1"/>
</dbReference>
<dbReference type="InterPro" id="IPR002575">
    <property type="entry name" value="Aminoglycoside_PTrfase"/>
</dbReference>
<dbReference type="PANTHER" id="PTHR47829">
    <property type="entry name" value="HYDROLASE, PUTATIVE (AFU_ORTHOLOGUE AFUA_1G12880)-RELATED"/>
    <property type="match status" value="1"/>
</dbReference>
<reference evidence="2 3" key="1">
    <citation type="submission" date="2019-05" db="EMBL/GenBank/DDBJ databases">
        <title>Draft genome sequence of Actinomadura geliboluensis A8036.</title>
        <authorList>
            <person name="Saricaoglu S."/>
            <person name="Isik K."/>
        </authorList>
    </citation>
    <scope>NUCLEOTIDE SEQUENCE [LARGE SCALE GENOMIC DNA]</scope>
    <source>
        <strain evidence="2 3">A8036</strain>
    </source>
</reference>
<dbReference type="InterPro" id="IPR011009">
    <property type="entry name" value="Kinase-like_dom_sf"/>
</dbReference>
<dbReference type="SUPFAM" id="SSF56112">
    <property type="entry name" value="Protein kinase-like (PK-like)"/>
    <property type="match status" value="1"/>
</dbReference>
<evidence type="ECO:0000259" key="1">
    <source>
        <dbReference type="Pfam" id="PF01636"/>
    </source>
</evidence>
<comment type="caution">
    <text evidence="2">The sequence shown here is derived from an EMBL/GenBank/DDBJ whole genome shotgun (WGS) entry which is preliminary data.</text>
</comment>
<dbReference type="AlphaFoldDB" id="A0A5S4GRH9"/>
<gene>
    <name evidence="2" type="ORF">ETD96_23295</name>
</gene>
<organism evidence="2 3">
    <name type="scientific">Actinomadura geliboluensis</name>
    <dbReference type="NCBI Taxonomy" id="882440"/>
    <lineage>
        <taxon>Bacteria</taxon>
        <taxon>Bacillati</taxon>
        <taxon>Actinomycetota</taxon>
        <taxon>Actinomycetes</taxon>
        <taxon>Streptosporangiales</taxon>
        <taxon>Thermomonosporaceae</taxon>
        <taxon>Actinomadura</taxon>
    </lineage>
</organism>
<dbReference type="InterPro" id="IPR041726">
    <property type="entry name" value="ACAD10_11_N"/>
</dbReference>
<dbReference type="Gene3D" id="3.90.1200.10">
    <property type="match status" value="1"/>
</dbReference>
<name>A0A5S4GRH9_9ACTN</name>